<dbReference type="STRING" id="1835702.A0A1F5LK33"/>
<dbReference type="AlphaFoldDB" id="A0A1F5LK33"/>
<name>A0A1F5LK33_PENAI</name>
<dbReference type="SUPFAM" id="SSF51735">
    <property type="entry name" value="NAD(P)-binding Rossmann-fold domains"/>
    <property type="match status" value="1"/>
</dbReference>
<evidence type="ECO:0000313" key="1">
    <source>
        <dbReference type="EMBL" id="OGE53554.1"/>
    </source>
</evidence>
<evidence type="ECO:0000313" key="2">
    <source>
        <dbReference type="Proteomes" id="UP000177622"/>
    </source>
</evidence>
<keyword evidence="2" id="KW-1185">Reference proteome</keyword>
<dbReference type="EMBL" id="LXJU01000007">
    <property type="protein sequence ID" value="OGE53554.1"/>
    <property type="molecule type" value="Genomic_DNA"/>
</dbReference>
<proteinExistence type="predicted"/>
<protein>
    <recommendedName>
        <fullName evidence="3">Gfo/Idh/MocA-like oxidoreductase N-terminal domain-containing protein</fullName>
    </recommendedName>
</protein>
<dbReference type="InterPro" id="IPR036291">
    <property type="entry name" value="NAD(P)-bd_dom_sf"/>
</dbReference>
<evidence type="ECO:0008006" key="3">
    <source>
        <dbReference type="Google" id="ProtNLM"/>
    </source>
</evidence>
<dbReference type="RefSeq" id="XP_022488992.1">
    <property type="nucleotide sequence ID" value="XM_022631063.1"/>
</dbReference>
<dbReference type="Gene3D" id="3.40.50.720">
    <property type="entry name" value="NAD(P)-binding Rossmann-like Domain"/>
    <property type="match status" value="1"/>
</dbReference>
<gene>
    <name evidence="1" type="ORF">PENARI_c007G08334</name>
</gene>
<organism evidence="1 2">
    <name type="scientific">Penicillium arizonense</name>
    <dbReference type="NCBI Taxonomy" id="1835702"/>
    <lineage>
        <taxon>Eukaryota</taxon>
        <taxon>Fungi</taxon>
        <taxon>Dikarya</taxon>
        <taxon>Ascomycota</taxon>
        <taxon>Pezizomycotina</taxon>
        <taxon>Eurotiomycetes</taxon>
        <taxon>Eurotiomycetidae</taxon>
        <taxon>Eurotiales</taxon>
        <taxon>Aspergillaceae</taxon>
        <taxon>Penicillium</taxon>
    </lineage>
</organism>
<dbReference type="GeneID" id="34575797"/>
<comment type="caution">
    <text evidence="1">The sequence shown here is derived from an EMBL/GenBank/DDBJ whole genome shotgun (WGS) entry which is preliminary data.</text>
</comment>
<reference evidence="1 2" key="1">
    <citation type="journal article" date="2016" name="Sci. Rep.">
        <title>Penicillium arizonense, a new, genome sequenced fungal species, reveals a high chemical diversity in secreted metabolites.</title>
        <authorList>
            <person name="Grijseels S."/>
            <person name="Nielsen J.C."/>
            <person name="Randelovic M."/>
            <person name="Nielsen J."/>
            <person name="Nielsen K.F."/>
            <person name="Workman M."/>
            <person name="Frisvad J.C."/>
        </authorList>
    </citation>
    <scope>NUCLEOTIDE SEQUENCE [LARGE SCALE GENOMIC DNA]</scope>
    <source>
        <strain evidence="1 2">CBS 141311</strain>
    </source>
</reference>
<dbReference type="Proteomes" id="UP000177622">
    <property type="component" value="Unassembled WGS sequence"/>
</dbReference>
<accession>A0A1F5LK33</accession>
<dbReference type="OrthoDB" id="446809at2759"/>
<sequence>MSAPKVRVGVAGLGRIGQHHAVNHHALTPRTEVMAARSFDLNEHKWAAENITEARIYKVFF</sequence>